<organism evidence="5 6">
    <name type="scientific">Haloferula helveola</name>
    <dbReference type="NCBI Taxonomy" id="490095"/>
    <lineage>
        <taxon>Bacteria</taxon>
        <taxon>Pseudomonadati</taxon>
        <taxon>Verrucomicrobiota</taxon>
        <taxon>Verrucomicrobiia</taxon>
        <taxon>Verrucomicrobiales</taxon>
        <taxon>Verrucomicrobiaceae</taxon>
        <taxon>Haloferula</taxon>
    </lineage>
</organism>
<name>A0ABM7R6N3_9BACT</name>
<keyword evidence="1" id="KW-0732">Signal</keyword>
<evidence type="ECO:0000256" key="1">
    <source>
        <dbReference type="SAM" id="SignalP"/>
    </source>
</evidence>
<proteinExistence type="predicted"/>
<feature type="domain" description="DUF1549" evidence="2">
    <location>
        <begin position="147"/>
        <end position="353"/>
    </location>
</feature>
<dbReference type="InterPro" id="IPR022655">
    <property type="entry name" value="DUF1553"/>
</dbReference>
<evidence type="ECO:0000313" key="6">
    <source>
        <dbReference type="Proteomes" id="UP001374893"/>
    </source>
</evidence>
<sequence length="1055" mass="117036">MNLRSSIVLGSVLLAGAVFAEERVSFQNVIKPLLSDRCFKCHGPDAKNQKSDFRLDTEEHAHEDLGGYFGIVPGNLQKSELHHLIRSEDEDEMMPPPDSNLTLSDAEKDLIDRWILQGAKYEKHWSFVPVPETVQVPSAGGGWALNEIDRFVARGHSDSGMKPAPESPRAKWLRRVSFDLTGLPPTLEEIDAFESDTSEDAYEKVADRLLATDAYAERMTAEWLDVARYSDSYGYQRDHERRVWPWRDWVLRAFRDNMPYGRFITEQVAGDLIPGATDQQRLATTFSRLHGHCMEGGSVLEEYRCEYVADRVETVGTAFLGLTMNCTRCHDHKYDPLTMRDFYSLGSFFANVDESGLIAYFSEAAPTPAMPLATPEDKAALAAGKAAVEAAESELRQIAGAAEADFVAWLSDPERGGESGGLEVALDFESVEKIDGRQGRLVNDANPEHSGTTKLLNRIVENGRSGRAILVTGDDSVEVHDVGAYDRDQPWSAAVWIKPSEIAPRANILSRGKGADDSACMGYEFLLSDGKPTASLAHFWPGDAVRVQTREPVEAGKWVHLGVTYDGSSKASGLRIFVNGSEAETVVVRDGLTRSINQFTRVGNGDKLGLVLGERFRDSGLRNGLVDGFRFWSREASSLEIAEACVVGTLSELLAKAPDELDEGERSRLREHFLLAVHPSSRTARQALQEERAGWNKVMDSIPAISVMREMETPRKAYILERGAYDSHGEEVSPDTPGFLPPMAPDLPKNRLGFAGWLTDPGNPLTSRVTVNRYWQLVFGRGLVATSEDFGVQGTPPTHPELLDWLSRDFMDHGWNVKRLLRMMVLSATYRQSTEATPEMRHKDPENLYLARSHTTRLAAEMIRDNALAVSGLLVDKWGGPTAKPYQVEVSFKPVKPDKGDGLYRRSVYTWWKRNAAAPVLTTFGAPKRDVCTVKREVTTSPLQSLILLNDPQFLEASRVLAADLCKRHGEDGRGLVAEAFRRLTSRPPTEEEGKVLLDLFKLQLESYASDSDAALKLLQVGAAPREENIPLPRLAAATLVVNAIMNLDESLIER</sequence>
<feature type="signal peptide" evidence="1">
    <location>
        <begin position="1"/>
        <end position="20"/>
    </location>
</feature>
<dbReference type="InterPro" id="IPR036909">
    <property type="entry name" value="Cyt_c-like_dom_sf"/>
</dbReference>
<dbReference type="InterPro" id="IPR011444">
    <property type="entry name" value="DUF1549"/>
</dbReference>
<protein>
    <recommendedName>
        <fullName evidence="7">Planctomycete cytochrome C</fullName>
    </recommendedName>
</protein>
<gene>
    <name evidence="5" type="ORF">HAHE_01040</name>
</gene>
<evidence type="ECO:0000259" key="2">
    <source>
        <dbReference type="Pfam" id="PF07583"/>
    </source>
</evidence>
<feature type="chain" id="PRO_5046726768" description="Planctomycete cytochrome C" evidence="1">
    <location>
        <begin position="21"/>
        <end position="1055"/>
    </location>
</feature>
<dbReference type="Pfam" id="PF07587">
    <property type="entry name" value="PSD1"/>
    <property type="match status" value="1"/>
</dbReference>
<evidence type="ECO:0000259" key="4">
    <source>
        <dbReference type="Pfam" id="PF07635"/>
    </source>
</evidence>
<dbReference type="Pfam" id="PF13385">
    <property type="entry name" value="Laminin_G_3"/>
    <property type="match status" value="1"/>
</dbReference>
<dbReference type="SUPFAM" id="SSF46626">
    <property type="entry name" value="Cytochrome c"/>
    <property type="match status" value="1"/>
</dbReference>
<feature type="domain" description="Cytochrome C Planctomycete-type" evidence="4">
    <location>
        <begin position="38"/>
        <end position="98"/>
    </location>
</feature>
<dbReference type="Pfam" id="PF07635">
    <property type="entry name" value="PSCyt1"/>
    <property type="match status" value="1"/>
</dbReference>
<dbReference type="InterPro" id="IPR013320">
    <property type="entry name" value="ConA-like_dom_sf"/>
</dbReference>
<dbReference type="SUPFAM" id="SSF49899">
    <property type="entry name" value="Concanavalin A-like lectins/glucanases"/>
    <property type="match status" value="1"/>
</dbReference>
<keyword evidence="6" id="KW-1185">Reference proteome</keyword>
<dbReference type="EMBL" id="AP024702">
    <property type="protein sequence ID" value="BCX46196.1"/>
    <property type="molecule type" value="Genomic_DNA"/>
</dbReference>
<evidence type="ECO:0008006" key="7">
    <source>
        <dbReference type="Google" id="ProtNLM"/>
    </source>
</evidence>
<dbReference type="RefSeq" id="WP_338687590.1">
    <property type="nucleotide sequence ID" value="NZ_AP024702.1"/>
</dbReference>
<feature type="domain" description="DUF1553" evidence="3">
    <location>
        <begin position="750"/>
        <end position="999"/>
    </location>
</feature>
<dbReference type="Pfam" id="PF07583">
    <property type="entry name" value="PSCyt2"/>
    <property type="match status" value="1"/>
</dbReference>
<reference evidence="5 6" key="1">
    <citation type="submission" date="2021-06" db="EMBL/GenBank/DDBJ databases">
        <title>Complete genome of Haloferula helveola possessing various polysaccharide degrading enzymes.</title>
        <authorList>
            <person name="Takami H."/>
            <person name="Huang C."/>
            <person name="Hamasaki K."/>
        </authorList>
    </citation>
    <scope>NUCLEOTIDE SEQUENCE [LARGE SCALE GENOMIC DNA]</scope>
    <source>
        <strain evidence="5 6">CN-1</strain>
    </source>
</reference>
<dbReference type="InterPro" id="IPR011429">
    <property type="entry name" value="Cyt_c_Planctomycete-type"/>
</dbReference>
<dbReference type="PANTHER" id="PTHR35889:SF3">
    <property type="entry name" value="F-BOX DOMAIN-CONTAINING PROTEIN"/>
    <property type="match status" value="1"/>
</dbReference>
<dbReference type="PANTHER" id="PTHR35889">
    <property type="entry name" value="CYCLOINULO-OLIGOSACCHARIDE FRUCTANOTRANSFERASE-RELATED"/>
    <property type="match status" value="1"/>
</dbReference>
<dbReference type="Proteomes" id="UP001374893">
    <property type="component" value="Chromosome"/>
</dbReference>
<dbReference type="Gene3D" id="2.60.120.200">
    <property type="match status" value="1"/>
</dbReference>
<evidence type="ECO:0000259" key="3">
    <source>
        <dbReference type="Pfam" id="PF07587"/>
    </source>
</evidence>
<evidence type="ECO:0000313" key="5">
    <source>
        <dbReference type="EMBL" id="BCX46196.1"/>
    </source>
</evidence>
<accession>A0ABM7R6N3</accession>